<accession>A0ABU3VVM8</accession>
<comment type="caution">
    <text evidence="2">The sequence shown here is derived from an EMBL/GenBank/DDBJ whole genome shotgun (WGS) entry which is preliminary data.</text>
</comment>
<gene>
    <name evidence="2" type="ORF">RYS15_05940</name>
</gene>
<evidence type="ECO:0000313" key="2">
    <source>
        <dbReference type="EMBL" id="MDV2078215.1"/>
    </source>
</evidence>
<proteinExistence type="predicted"/>
<name>A0ABU3VVM8_9GAMM</name>
<dbReference type="RefSeq" id="WP_316973025.1">
    <property type="nucleotide sequence ID" value="NZ_JAWIIJ010000003.1"/>
</dbReference>
<sequence length="158" mass="17852">MITVNSSGEKIDISDLNKLEKSLGLVLPDDYKNFLLVFNGGIPVESHVDFEANSLKLPGEEIKRFYGVGVNPTNDIEHKLRTIGGYIPEGFLYIANTHGGNFFLISTISYLYGHVFYKDHEIEDFNEHNPKNGNLPESIIDIAPSFGDFLKMLYKHEE</sequence>
<dbReference type="InterPro" id="IPR037883">
    <property type="entry name" value="Knr4/Smi1-like_sf"/>
</dbReference>
<reference evidence="2 3" key="1">
    <citation type="submission" date="2023-10" db="EMBL/GenBank/DDBJ databases">
        <title>Characteristics and mechanism of a salt-tolerant marine origin heterotrophic nitrifying- aerobic denitrifying bacteria Marinobacter xestospongiae HN1.</title>
        <authorList>
            <person name="Qi R."/>
        </authorList>
    </citation>
    <scope>NUCLEOTIDE SEQUENCE [LARGE SCALE GENOMIC DNA]</scope>
    <source>
        <strain evidence="2 3">HN1</strain>
    </source>
</reference>
<dbReference type="EMBL" id="JAWIIJ010000003">
    <property type="protein sequence ID" value="MDV2078215.1"/>
    <property type="molecule type" value="Genomic_DNA"/>
</dbReference>
<protein>
    <submittedName>
        <fullName evidence="2">SMI1/KNR4 family protein</fullName>
    </submittedName>
</protein>
<dbReference type="Gene3D" id="3.40.1580.10">
    <property type="entry name" value="SMI1/KNR4-like"/>
    <property type="match status" value="1"/>
</dbReference>
<evidence type="ECO:0000259" key="1">
    <source>
        <dbReference type="SMART" id="SM00860"/>
    </source>
</evidence>
<dbReference type="Proteomes" id="UP001269819">
    <property type="component" value="Unassembled WGS sequence"/>
</dbReference>
<dbReference type="SMART" id="SM00860">
    <property type="entry name" value="SMI1_KNR4"/>
    <property type="match status" value="1"/>
</dbReference>
<organism evidence="2 3">
    <name type="scientific">Marinobacter xestospongiae</name>
    <dbReference type="NCBI Taxonomy" id="994319"/>
    <lineage>
        <taxon>Bacteria</taxon>
        <taxon>Pseudomonadati</taxon>
        <taxon>Pseudomonadota</taxon>
        <taxon>Gammaproteobacteria</taxon>
        <taxon>Pseudomonadales</taxon>
        <taxon>Marinobacteraceae</taxon>
        <taxon>Marinobacter</taxon>
    </lineage>
</organism>
<feature type="domain" description="Knr4/Smi1-like" evidence="1">
    <location>
        <begin position="10"/>
        <end position="152"/>
    </location>
</feature>
<dbReference type="SUPFAM" id="SSF160631">
    <property type="entry name" value="SMI1/KNR4-like"/>
    <property type="match status" value="1"/>
</dbReference>
<dbReference type="Pfam" id="PF09346">
    <property type="entry name" value="SMI1_KNR4"/>
    <property type="match status" value="1"/>
</dbReference>
<keyword evidence="3" id="KW-1185">Reference proteome</keyword>
<dbReference type="InterPro" id="IPR018958">
    <property type="entry name" value="Knr4/Smi1-like_dom"/>
</dbReference>
<evidence type="ECO:0000313" key="3">
    <source>
        <dbReference type="Proteomes" id="UP001269819"/>
    </source>
</evidence>